<protein>
    <recommendedName>
        <fullName evidence="4">Beta-galactosidase trimerisation domain-containing protein</fullName>
    </recommendedName>
</protein>
<dbReference type="InterPro" id="IPR029062">
    <property type="entry name" value="Class_I_gatase-like"/>
</dbReference>
<dbReference type="InterPro" id="IPR017853">
    <property type="entry name" value="GH"/>
</dbReference>
<organism evidence="2 3">
    <name type="scientific">Haliscomenobacter hydrossis (strain ATCC 27775 / DSM 1100 / LMG 10767 / O)</name>
    <dbReference type="NCBI Taxonomy" id="760192"/>
    <lineage>
        <taxon>Bacteria</taxon>
        <taxon>Pseudomonadati</taxon>
        <taxon>Bacteroidota</taxon>
        <taxon>Saprospiria</taxon>
        <taxon>Saprospirales</taxon>
        <taxon>Haliscomenobacteraceae</taxon>
        <taxon>Haliscomenobacter</taxon>
    </lineage>
</organism>
<dbReference type="Gene3D" id="3.20.20.80">
    <property type="entry name" value="Glycosidases"/>
    <property type="match status" value="1"/>
</dbReference>
<dbReference type="SUPFAM" id="SSF52317">
    <property type="entry name" value="Class I glutamine amidotransferase-like"/>
    <property type="match status" value="1"/>
</dbReference>
<dbReference type="GO" id="GO:0004560">
    <property type="term" value="F:alpha-L-fucosidase activity"/>
    <property type="evidence" value="ECO:0007669"/>
    <property type="project" value="InterPro"/>
</dbReference>
<evidence type="ECO:0000313" key="3">
    <source>
        <dbReference type="Proteomes" id="UP000008461"/>
    </source>
</evidence>
<dbReference type="HOGENOM" id="CLU_408768_0_0_10"/>
<reference key="2">
    <citation type="submission" date="2011-04" db="EMBL/GenBank/DDBJ databases">
        <title>Complete sequence of chromosome of Haliscomenobacter hydrossis DSM 1100.</title>
        <authorList>
            <consortium name="US DOE Joint Genome Institute (JGI-PGF)"/>
            <person name="Lucas S."/>
            <person name="Han J."/>
            <person name="Lapidus A."/>
            <person name="Bruce D."/>
            <person name="Goodwin L."/>
            <person name="Pitluck S."/>
            <person name="Peters L."/>
            <person name="Kyrpides N."/>
            <person name="Mavromatis K."/>
            <person name="Ivanova N."/>
            <person name="Ovchinnikova G."/>
            <person name="Pagani I."/>
            <person name="Daligault H."/>
            <person name="Detter J.C."/>
            <person name="Han C."/>
            <person name="Land M."/>
            <person name="Hauser L."/>
            <person name="Markowitz V."/>
            <person name="Cheng J.-F."/>
            <person name="Hugenholtz P."/>
            <person name="Woyke T."/>
            <person name="Wu D."/>
            <person name="Verbarg S."/>
            <person name="Frueling A."/>
            <person name="Brambilla E."/>
            <person name="Klenk H.-P."/>
            <person name="Eisen J.A."/>
        </authorList>
    </citation>
    <scope>NUCLEOTIDE SEQUENCE</scope>
    <source>
        <strain>DSM 1100</strain>
    </source>
</reference>
<keyword evidence="3" id="KW-1185">Reference proteome</keyword>
<accession>F4L114</accession>
<feature type="signal peptide" evidence="1">
    <location>
        <begin position="1"/>
        <end position="19"/>
    </location>
</feature>
<dbReference type="GO" id="GO:0005975">
    <property type="term" value="P:carbohydrate metabolic process"/>
    <property type="evidence" value="ECO:0007669"/>
    <property type="project" value="InterPro"/>
</dbReference>
<dbReference type="STRING" id="760192.Halhy_3749"/>
<evidence type="ECO:0000313" key="2">
    <source>
        <dbReference type="EMBL" id="AEE51601.1"/>
    </source>
</evidence>
<name>F4L114_HALH1</name>
<reference evidence="2 3" key="1">
    <citation type="journal article" date="2011" name="Stand. Genomic Sci.">
        <title>Complete genome sequence of Haliscomenobacter hydrossis type strain (O).</title>
        <authorList>
            <consortium name="US DOE Joint Genome Institute (JGI-PGF)"/>
            <person name="Daligault H."/>
            <person name="Lapidus A."/>
            <person name="Zeytun A."/>
            <person name="Nolan M."/>
            <person name="Lucas S."/>
            <person name="Del Rio T.G."/>
            <person name="Tice H."/>
            <person name="Cheng J.F."/>
            <person name="Tapia R."/>
            <person name="Han C."/>
            <person name="Goodwin L."/>
            <person name="Pitluck S."/>
            <person name="Liolios K."/>
            <person name="Pagani I."/>
            <person name="Ivanova N."/>
            <person name="Huntemann M."/>
            <person name="Mavromatis K."/>
            <person name="Mikhailova N."/>
            <person name="Pati A."/>
            <person name="Chen A."/>
            <person name="Palaniappan K."/>
            <person name="Land M."/>
            <person name="Hauser L."/>
            <person name="Brambilla E.M."/>
            <person name="Rohde M."/>
            <person name="Verbarg S."/>
            <person name="Goker M."/>
            <person name="Bristow J."/>
            <person name="Eisen J.A."/>
            <person name="Markowitz V."/>
            <person name="Hugenholtz P."/>
            <person name="Kyrpides N.C."/>
            <person name="Klenk H.P."/>
            <person name="Woyke T."/>
        </authorList>
    </citation>
    <scope>NUCLEOTIDE SEQUENCE [LARGE SCALE GENOMIC DNA]</scope>
    <source>
        <strain evidence="3">ATCC 27775 / DSM 1100 / LMG 10767 / O</strain>
    </source>
</reference>
<dbReference type="EMBL" id="CP002691">
    <property type="protein sequence ID" value="AEE51601.1"/>
    <property type="molecule type" value="Genomic_DNA"/>
</dbReference>
<dbReference type="AlphaFoldDB" id="F4L114"/>
<sequence length="669" mass="74206">MKNCLFTLFFIFGTTTLFAQKAPLRRADSFFGLHFDFHASVNDSLVGKTLTEGMIDSLLTAVKPDFIQVDSKGHPGVASYPTKVAAGTQVKSFTQDPLALFRKVTQKHGVALYVHYSGVYDDAALLKHPEWAAIDANGKPSTQKTSVHGAYVDELMIPQLKEIADYGVDGVWVDGDCWATVLDYSPKALEKFRQQTGISTLPKTKQDEHYLDLMNFARQSFKNYVGHYTDQLHQYKPSFQVASNWAFSSFMPEPVDLNIDFMSGDLTPMNGVNSVLFEARVLAAQSRTYKKPWDLMSWSFNTAWNTGNHGPKTALNLSQEIAEVIATGGSYQCYFTQNRDASIRTQQVKTMTELAKFARARQAYTQGATAIPQIALLYSLASFKKYNSSIYNNAAAEPVKAILTALMDEQNAVEVLSEHHLKGRLDQYPLVIIPEWIYLEPDFLQELKTYAQNGGKLLVIGAEAVKNFSTELGIELSGPVQKQLCWVASNGDLGLVNDLLQKVNLKAGNPVLGNYYVNQDTRYPSGVAASMADIGQGKIAGVYFNFGMSFRNFQSPQLRDFLQGIVKKLFSNPIVEVQGSKLVHVTVNDMKGKLAINLINAGGNHNSDKVYTYDELPPLTDLSLKIRLPKKPLKIVQQPEHKPLPFTYANGVATLKVPKLGVHSIVVVE</sequence>
<dbReference type="OrthoDB" id="2571943at2"/>
<evidence type="ECO:0000256" key="1">
    <source>
        <dbReference type="SAM" id="SignalP"/>
    </source>
</evidence>
<evidence type="ECO:0008006" key="4">
    <source>
        <dbReference type="Google" id="ProtNLM"/>
    </source>
</evidence>
<dbReference type="Gene3D" id="3.40.50.880">
    <property type="match status" value="1"/>
</dbReference>
<dbReference type="Proteomes" id="UP000008461">
    <property type="component" value="Chromosome"/>
</dbReference>
<dbReference type="eggNOG" id="COG1874">
    <property type="taxonomic scope" value="Bacteria"/>
</dbReference>
<feature type="chain" id="PRO_5003317399" description="Beta-galactosidase trimerisation domain-containing protein" evidence="1">
    <location>
        <begin position="20"/>
        <end position="669"/>
    </location>
</feature>
<dbReference type="RefSeq" id="WP_013766140.1">
    <property type="nucleotide sequence ID" value="NC_015510.1"/>
</dbReference>
<dbReference type="KEGG" id="hhy:Halhy_3749"/>
<keyword evidence="1" id="KW-0732">Signal</keyword>
<proteinExistence type="predicted"/>
<gene>
    <name evidence="2" type="ordered locus">Halhy_3749</name>
</gene>
<dbReference type="SUPFAM" id="SSF51445">
    <property type="entry name" value="(Trans)glycosidases"/>
    <property type="match status" value="1"/>
</dbReference>